<protein>
    <submittedName>
        <fullName evidence="2">Uncharacterized protein</fullName>
    </submittedName>
</protein>
<dbReference type="EMBL" id="JBANQN010000009">
    <property type="protein sequence ID" value="KAK6781415.1"/>
    <property type="molecule type" value="Genomic_DNA"/>
</dbReference>
<proteinExistence type="predicted"/>
<dbReference type="Proteomes" id="UP001371456">
    <property type="component" value="Unassembled WGS sequence"/>
</dbReference>
<evidence type="ECO:0000313" key="3">
    <source>
        <dbReference type="Proteomes" id="UP001371456"/>
    </source>
</evidence>
<organism evidence="2 3">
    <name type="scientific">Solanum bulbocastanum</name>
    <name type="common">Wild potato</name>
    <dbReference type="NCBI Taxonomy" id="147425"/>
    <lineage>
        <taxon>Eukaryota</taxon>
        <taxon>Viridiplantae</taxon>
        <taxon>Streptophyta</taxon>
        <taxon>Embryophyta</taxon>
        <taxon>Tracheophyta</taxon>
        <taxon>Spermatophyta</taxon>
        <taxon>Magnoliopsida</taxon>
        <taxon>eudicotyledons</taxon>
        <taxon>Gunneridae</taxon>
        <taxon>Pentapetalae</taxon>
        <taxon>asterids</taxon>
        <taxon>lamiids</taxon>
        <taxon>Solanales</taxon>
        <taxon>Solanaceae</taxon>
        <taxon>Solanoideae</taxon>
        <taxon>Solaneae</taxon>
        <taxon>Solanum</taxon>
    </lineage>
</organism>
<accession>A0AAN8T480</accession>
<dbReference type="AlphaFoldDB" id="A0AAN8T480"/>
<name>A0AAN8T480_SOLBU</name>
<evidence type="ECO:0000256" key="1">
    <source>
        <dbReference type="SAM" id="MobiDB-lite"/>
    </source>
</evidence>
<evidence type="ECO:0000313" key="2">
    <source>
        <dbReference type="EMBL" id="KAK6781415.1"/>
    </source>
</evidence>
<gene>
    <name evidence="2" type="ORF">RDI58_023599</name>
</gene>
<keyword evidence="3" id="KW-1185">Reference proteome</keyword>
<reference evidence="2 3" key="1">
    <citation type="submission" date="2024-02" db="EMBL/GenBank/DDBJ databases">
        <title>de novo genome assembly of Solanum bulbocastanum strain 11H21.</title>
        <authorList>
            <person name="Hosaka A.J."/>
        </authorList>
    </citation>
    <scope>NUCLEOTIDE SEQUENCE [LARGE SCALE GENOMIC DNA]</scope>
    <source>
        <tissue evidence="2">Young leaves</tissue>
    </source>
</reference>
<comment type="caution">
    <text evidence="2">The sequence shown here is derived from an EMBL/GenBank/DDBJ whole genome shotgun (WGS) entry which is preliminary data.</text>
</comment>
<feature type="region of interest" description="Disordered" evidence="1">
    <location>
        <begin position="18"/>
        <end position="40"/>
    </location>
</feature>
<sequence>MLKNREPSRDCRRELAYRKKIGQKNKQTNALSHSAIPPSC</sequence>